<evidence type="ECO:0000256" key="6">
    <source>
        <dbReference type="ARBA" id="ARBA00023004"/>
    </source>
</evidence>
<evidence type="ECO:0000256" key="7">
    <source>
        <dbReference type="ARBA" id="ARBA00023065"/>
    </source>
</evidence>
<evidence type="ECO:0000256" key="1">
    <source>
        <dbReference type="ARBA" id="ARBA00004571"/>
    </source>
</evidence>
<dbReference type="InterPro" id="IPR036942">
    <property type="entry name" value="Beta-barrel_TonB_sf"/>
</dbReference>
<protein>
    <submittedName>
        <fullName evidence="16">TonB-dependent receptor</fullName>
    </submittedName>
</protein>
<accession>A0A5C8Z6U3</accession>
<dbReference type="AlphaFoldDB" id="A0A5C8Z6U3"/>
<keyword evidence="2 11" id="KW-0813">Transport</keyword>
<dbReference type="InterPro" id="IPR039426">
    <property type="entry name" value="TonB-dep_rcpt-like"/>
</dbReference>
<evidence type="ECO:0000313" key="16">
    <source>
        <dbReference type="EMBL" id="TXR53662.1"/>
    </source>
</evidence>
<comment type="similarity">
    <text evidence="11 12">Belongs to the TonB-dependent receptor family.</text>
</comment>
<dbReference type="InterPro" id="IPR012910">
    <property type="entry name" value="Plug_dom"/>
</dbReference>
<dbReference type="EMBL" id="VKAD01000001">
    <property type="protein sequence ID" value="TXR53662.1"/>
    <property type="molecule type" value="Genomic_DNA"/>
</dbReference>
<dbReference type="OrthoDB" id="127311at2"/>
<keyword evidence="16" id="KW-0675">Receptor</keyword>
<gene>
    <name evidence="16" type="ORF">FME95_03635</name>
</gene>
<proteinExistence type="inferred from homology"/>
<name>A0A5C8Z6U3_9GAMM</name>
<sequence>MNVLGHNPYIKGLTLFGSLVFATNVAFAEEAEIASTAETIVVKGEKVEKSIKDTTTAVTVIGGSDLTTTEFKSVDEVAASAANVTTTGFGSVTIRGIDGKGSATGGIAFRTGAAARVATLVDGVSQSWAGYNFTPSNLWDVAQVEILKGPQSTLQGNSSIGGAMVSSTNDPTYFWQSAVRAGSEMYENGNFMSNLAVMSSGPIIDDELAYRIAIDGSTGESYMTYAEGSTAIDNLDDLDDMDNLNSRLKLLWEPAALSGLSAKLTTNYSVFEGNYLNWANDDDATNVLDGANTRIQDSVTYSVASDVDYQFSQSLSNSFHASYGVQNVEFAQYPSSFDVYSDTQNLALENRVQLTALDSKLSALAGLYYANNQQDQGVSTSWVNDFETTSMAVYGEATYQVVPALRVIAGGRVENQDIARSATGSIDYATDSNETIVLPKLAAIYDVNDAVTLNASVRKGYNAGGEGYDFWDDYDWDYYEYDSETVIAYEAGLIATQGSSLVTVNLFFNDYADYQALNSSTYKIENVDDARTYGVEIAGSSFVTASTELSSSVGFTKTEVVSYSADSAYEGNELPSAPAFDVSAGITQYLGDSFKVSADVMYVGEYYSDLSNDEDLLAGDYVTANLRAGYIWNDLEADVYIKNLANEEIIYFDNSDRWSVGQTRTVGFNLTYRM</sequence>
<keyword evidence="13" id="KW-0732">Signal</keyword>
<dbReference type="Gene3D" id="2.40.170.20">
    <property type="entry name" value="TonB-dependent receptor, beta-barrel domain"/>
    <property type="match status" value="1"/>
</dbReference>
<dbReference type="RefSeq" id="WP_147713062.1">
    <property type="nucleotide sequence ID" value="NZ_VKAD01000001.1"/>
</dbReference>
<evidence type="ECO:0000256" key="2">
    <source>
        <dbReference type="ARBA" id="ARBA00022448"/>
    </source>
</evidence>
<keyword evidence="9 11" id="KW-0472">Membrane</keyword>
<dbReference type="Proteomes" id="UP000321764">
    <property type="component" value="Unassembled WGS sequence"/>
</dbReference>
<keyword evidence="10 11" id="KW-0998">Cell outer membrane</keyword>
<keyword evidence="17" id="KW-1185">Reference proteome</keyword>
<dbReference type="InterPro" id="IPR000531">
    <property type="entry name" value="Beta-barrel_TonB"/>
</dbReference>
<dbReference type="SUPFAM" id="SSF56935">
    <property type="entry name" value="Porins"/>
    <property type="match status" value="1"/>
</dbReference>
<keyword evidence="4" id="KW-0410">Iron transport</keyword>
<dbReference type="PROSITE" id="PS52016">
    <property type="entry name" value="TONB_DEPENDENT_REC_3"/>
    <property type="match status" value="1"/>
</dbReference>
<keyword evidence="6" id="KW-0408">Iron</keyword>
<dbReference type="Pfam" id="PF00593">
    <property type="entry name" value="TonB_dep_Rec_b-barrel"/>
    <property type="match status" value="1"/>
</dbReference>
<evidence type="ECO:0000259" key="15">
    <source>
        <dbReference type="Pfam" id="PF07715"/>
    </source>
</evidence>
<evidence type="ECO:0000256" key="11">
    <source>
        <dbReference type="PROSITE-ProRule" id="PRU01360"/>
    </source>
</evidence>
<feature type="domain" description="TonB-dependent receptor plug" evidence="15">
    <location>
        <begin position="51"/>
        <end position="163"/>
    </location>
</feature>
<evidence type="ECO:0000256" key="8">
    <source>
        <dbReference type="ARBA" id="ARBA00023077"/>
    </source>
</evidence>
<evidence type="ECO:0000259" key="14">
    <source>
        <dbReference type="Pfam" id="PF00593"/>
    </source>
</evidence>
<evidence type="ECO:0000256" key="3">
    <source>
        <dbReference type="ARBA" id="ARBA00022452"/>
    </source>
</evidence>
<evidence type="ECO:0000256" key="12">
    <source>
        <dbReference type="RuleBase" id="RU003357"/>
    </source>
</evidence>
<evidence type="ECO:0000256" key="4">
    <source>
        <dbReference type="ARBA" id="ARBA00022496"/>
    </source>
</evidence>
<feature type="signal peptide" evidence="13">
    <location>
        <begin position="1"/>
        <end position="28"/>
    </location>
</feature>
<comment type="subcellular location">
    <subcellularLocation>
        <location evidence="1 11">Cell outer membrane</location>
        <topology evidence="1 11">Multi-pass membrane protein</topology>
    </subcellularLocation>
</comment>
<evidence type="ECO:0000256" key="13">
    <source>
        <dbReference type="SAM" id="SignalP"/>
    </source>
</evidence>
<keyword evidence="8 12" id="KW-0798">TonB box</keyword>
<organism evidence="16 17">
    <name type="scientific">Reinekea thalattae</name>
    <dbReference type="NCBI Taxonomy" id="2593301"/>
    <lineage>
        <taxon>Bacteria</taxon>
        <taxon>Pseudomonadati</taxon>
        <taxon>Pseudomonadota</taxon>
        <taxon>Gammaproteobacteria</taxon>
        <taxon>Oceanospirillales</taxon>
        <taxon>Saccharospirillaceae</taxon>
        <taxon>Reinekea</taxon>
    </lineage>
</organism>
<evidence type="ECO:0000256" key="5">
    <source>
        <dbReference type="ARBA" id="ARBA00022692"/>
    </source>
</evidence>
<evidence type="ECO:0000313" key="17">
    <source>
        <dbReference type="Proteomes" id="UP000321764"/>
    </source>
</evidence>
<keyword evidence="5 11" id="KW-0812">Transmembrane</keyword>
<dbReference type="PANTHER" id="PTHR32552:SF81">
    <property type="entry name" value="TONB-DEPENDENT OUTER MEMBRANE RECEPTOR"/>
    <property type="match status" value="1"/>
</dbReference>
<feature type="chain" id="PRO_5022835609" evidence="13">
    <location>
        <begin position="29"/>
        <end position="674"/>
    </location>
</feature>
<dbReference type="PANTHER" id="PTHR32552">
    <property type="entry name" value="FERRICHROME IRON RECEPTOR-RELATED"/>
    <property type="match status" value="1"/>
</dbReference>
<keyword evidence="7" id="KW-0406">Ion transport</keyword>
<dbReference type="Pfam" id="PF07715">
    <property type="entry name" value="Plug"/>
    <property type="match status" value="1"/>
</dbReference>
<feature type="domain" description="TonB-dependent receptor-like beta-barrel" evidence="14">
    <location>
        <begin position="261"/>
        <end position="644"/>
    </location>
</feature>
<evidence type="ECO:0000256" key="9">
    <source>
        <dbReference type="ARBA" id="ARBA00023136"/>
    </source>
</evidence>
<keyword evidence="3 11" id="KW-1134">Transmembrane beta strand</keyword>
<evidence type="ECO:0000256" key="10">
    <source>
        <dbReference type="ARBA" id="ARBA00023237"/>
    </source>
</evidence>
<comment type="caution">
    <text evidence="16">The sequence shown here is derived from an EMBL/GenBank/DDBJ whole genome shotgun (WGS) entry which is preliminary data.</text>
</comment>
<dbReference type="GO" id="GO:0006826">
    <property type="term" value="P:iron ion transport"/>
    <property type="evidence" value="ECO:0007669"/>
    <property type="project" value="UniProtKB-KW"/>
</dbReference>
<reference evidence="16 17" key="1">
    <citation type="submission" date="2019-07" db="EMBL/GenBank/DDBJ databases">
        <title>Reinekea sp. strain SSH23 genome sequencing and assembly.</title>
        <authorList>
            <person name="Kim I."/>
        </authorList>
    </citation>
    <scope>NUCLEOTIDE SEQUENCE [LARGE SCALE GENOMIC DNA]</scope>
    <source>
        <strain evidence="16 17">SSH23</strain>
    </source>
</reference>
<dbReference type="GO" id="GO:0009279">
    <property type="term" value="C:cell outer membrane"/>
    <property type="evidence" value="ECO:0007669"/>
    <property type="project" value="UniProtKB-SubCell"/>
</dbReference>